<evidence type="ECO:0008006" key="3">
    <source>
        <dbReference type="Google" id="ProtNLM"/>
    </source>
</evidence>
<proteinExistence type="predicted"/>
<name>M2U8W4_9SPHN</name>
<dbReference type="EMBL" id="AMRV01000001">
    <property type="protein sequence ID" value="EMD84428.1"/>
    <property type="molecule type" value="Genomic_DNA"/>
</dbReference>
<dbReference type="OrthoDB" id="9814909at2"/>
<dbReference type="AlphaFoldDB" id="M2U8W4"/>
<dbReference type="SUPFAM" id="SSF48576">
    <property type="entry name" value="Terpenoid synthases"/>
    <property type="match status" value="1"/>
</dbReference>
<evidence type="ECO:0000313" key="1">
    <source>
        <dbReference type="EMBL" id="EMD84428.1"/>
    </source>
</evidence>
<dbReference type="InterPro" id="IPR008949">
    <property type="entry name" value="Isoprenoid_synthase_dom_sf"/>
</dbReference>
<organism evidence="1 2">
    <name type="scientific">Pacificimonas flava</name>
    <dbReference type="NCBI Taxonomy" id="1234595"/>
    <lineage>
        <taxon>Bacteria</taxon>
        <taxon>Pseudomonadati</taxon>
        <taxon>Pseudomonadota</taxon>
        <taxon>Alphaproteobacteria</taxon>
        <taxon>Sphingomonadales</taxon>
        <taxon>Sphingosinicellaceae</taxon>
        <taxon>Pacificimonas</taxon>
    </lineage>
</organism>
<dbReference type="RefSeq" id="WP_008599775.1">
    <property type="nucleotide sequence ID" value="NZ_AMRV01000001.1"/>
</dbReference>
<evidence type="ECO:0000313" key="2">
    <source>
        <dbReference type="Proteomes" id="UP000011717"/>
    </source>
</evidence>
<gene>
    <name evidence="1" type="ORF">C725_0358</name>
</gene>
<reference evidence="1 2" key="1">
    <citation type="journal article" date="2013" name="Genome Announc.">
        <title>Draft Genome Sequence of Strain JLT2015T, Belonging to the Family Sphingomonadaceae of the Alphaproteobacteria.</title>
        <authorList>
            <person name="Tang K."/>
            <person name="Liu K."/>
            <person name="Li S."/>
            <person name="Jiao N."/>
        </authorList>
    </citation>
    <scope>NUCLEOTIDE SEQUENCE [LARGE SCALE GENOMIC DNA]</scope>
    <source>
        <strain evidence="1 2">JLT2015</strain>
    </source>
</reference>
<comment type="caution">
    <text evidence="1">The sequence shown here is derived from an EMBL/GenBank/DDBJ whole genome shotgun (WGS) entry which is preliminary data.</text>
</comment>
<protein>
    <recommendedName>
        <fullName evidence="3">Phytoene synthase</fullName>
    </recommendedName>
</protein>
<keyword evidence="2" id="KW-1185">Reference proteome</keyword>
<sequence>MNGHVDLGIGAEPPSARRQDAYFASLMAPPGQRPRLALVWELEDRLATILPHAEEAHIPLIKLAWWRDTLAELGKGRHAGEPLLERIQSDLPTGTYPLLAGLAEAHMDRIEHGDDIPAVRALLIAGSHICGVSPDWIPDKTSDAQRVTVPKAVRPFSAVLAAAPVRDRLPTRRHVAMLAHNLTGRMTLRAGMLG</sequence>
<dbReference type="Proteomes" id="UP000011717">
    <property type="component" value="Unassembled WGS sequence"/>
</dbReference>
<accession>M2U8W4</accession>